<protein>
    <recommendedName>
        <fullName evidence="3">Encoded protein</fullName>
    </recommendedName>
</protein>
<dbReference type="EMBL" id="MU069531">
    <property type="protein sequence ID" value="KAF5839845.1"/>
    <property type="molecule type" value="Genomic_DNA"/>
</dbReference>
<sequence length="72" mass="8171">MQLWAELRTRNIAPDLRTLNMLMRCLSKTATDPDHAEHIMSEVCALGDLTPNATTHILLAEIRVRFEQLLGL</sequence>
<evidence type="ECO:0000313" key="2">
    <source>
        <dbReference type="Proteomes" id="UP000815325"/>
    </source>
</evidence>
<accession>A0ABQ7GZ07</accession>
<keyword evidence="2" id="KW-1185">Reference proteome</keyword>
<proteinExistence type="predicted"/>
<gene>
    <name evidence="1" type="ORF">DUNSADRAFT_18507</name>
</gene>
<comment type="caution">
    <text evidence="1">The sequence shown here is derived from an EMBL/GenBank/DDBJ whole genome shotgun (WGS) entry which is preliminary data.</text>
</comment>
<evidence type="ECO:0008006" key="3">
    <source>
        <dbReference type="Google" id="ProtNLM"/>
    </source>
</evidence>
<name>A0ABQ7GZ07_DUNSA</name>
<organism evidence="1 2">
    <name type="scientific">Dunaliella salina</name>
    <name type="common">Green alga</name>
    <name type="synonym">Protococcus salinus</name>
    <dbReference type="NCBI Taxonomy" id="3046"/>
    <lineage>
        <taxon>Eukaryota</taxon>
        <taxon>Viridiplantae</taxon>
        <taxon>Chlorophyta</taxon>
        <taxon>core chlorophytes</taxon>
        <taxon>Chlorophyceae</taxon>
        <taxon>CS clade</taxon>
        <taxon>Chlamydomonadales</taxon>
        <taxon>Dunaliellaceae</taxon>
        <taxon>Dunaliella</taxon>
    </lineage>
</organism>
<dbReference type="Gene3D" id="1.25.40.10">
    <property type="entry name" value="Tetratricopeptide repeat domain"/>
    <property type="match status" value="1"/>
</dbReference>
<dbReference type="InterPro" id="IPR011990">
    <property type="entry name" value="TPR-like_helical_dom_sf"/>
</dbReference>
<reference evidence="1" key="1">
    <citation type="submission" date="2017-08" db="EMBL/GenBank/DDBJ databases">
        <authorList>
            <person name="Polle J.E."/>
            <person name="Barry K."/>
            <person name="Cushman J."/>
            <person name="Schmutz J."/>
            <person name="Tran D."/>
            <person name="Hathwaick L.T."/>
            <person name="Yim W.C."/>
            <person name="Jenkins J."/>
            <person name="Mckie-Krisberg Z.M."/>
            <person name="Prochnik S."/>
            <person name="Lindquist E."/>
            <person name="Dockter R.B."/>
            <person name="Adam C."/>
            <person name="Molina H."/>
            <person name="Bunkerborg J."/>
            <person name="Jin E."/>
            <person name="Buchheim M."/>
            <person name="Magnuson J."/>
        </authorList>
    </citation>
    <scope>NUCLEOTIDE SEQUENCE</scope>
    <source>
        <strain evidence="1">CCAP 19/18</strain>
    </source>
</reference>
<evidence type="ECO:0000313" key="1">
    <source>
        <dbReference type="EMBL" id="KAF5839845.1"/>
    </source>
</evidence>
<dbReference type="Proteomes" id="UP000815325">
    <property type="component" value="Unassembled WGS sequence"/>
</dbReference>